<dbReference type="InterPro" id="IPR026286">
    <property type="entry name" value="MaiA/AMDase"/>
</dbReference>
<evidence type="ECO:0000313" key="1">
    <source>
        <dbReference type="EMBL" id="MFI9103621.1"/>
    </source>
</evidence>
<name>A0ABW8CE09_9ACTN</name>
<dbReference type="RefSeq" id="WP_399652919.1">
    <property type="nucleotide sequence ID" value="NZ_JBITYG010000007.1"/>
</dbReference>
<dbReference type="EMBL" id="JBITYG010000007">
    <property type="protein sequence ID" value="MFI9103621.1"/>
    <property type="molecule type" value="Genomic_DNA"/>
</dbReference>
<dbReference type="InterPro" id="IPR053714">
    <property type="entry name" value="Iso_Racemase_Enz_sf"/>
</dbReference>
<organism evidence="1 2">
    <name type="scientific">Streptomyces fildesensis</name>
    <dbReference type="NCBI Taxonomy" id="375757"/>
    <lineage>
        <taxon>Bacteria</taxon>
        <taxon>Bacillati</taxon>
        <taxon>Actinomycetota</taxon>
        <taxon>Actinomycetes</taxon>
        <taxon>Kitasatosporales</taxon>
        <taxon>Streptomycetaceae</taxon>
        <taxon>Streptomyces</taxon>
    </lineage>
</organism>
<protein>
    <submittedName>
        <fullName evidence="1">Maleate cis-trans isomerase</fullName>
    </submittedName>
</protein>
<comment type="caution">
    <text evidence="1">The sequence shown here is derived from an EMBL/GenBank/DDBJ whole genome shotgun (WGS) entry which is preliminary data.</text>
</comment>
<dbReference type="PANTHER" id="PTHR40267">
    <property type="entry name" value="BLR3294 PROTEIN"/>
    <property type="match status" value="1"/>
</dbReference>
<keyword evidence="2" id="KW-1185">Reference proteome</keyword>
<dbReference type="GO" id="GO:0016853">
    <property type="term" value="F:isomerase activity"/>
    <property type="evidence" value="ECO:0007669"/>
    <property type="project" value="UniProtKB-KW"/>
</dbReference>
<dbReference type="Gene3D" id="3.40.50.12500">
    <property type="match status" value="1"/>
</dbReference>
<dbReference type="Pfam" id="PF17645">
    <property type="entry name" value="Amdase"/>
    <property type="match status" value="1"/>
</dbReference>
<proteinExistence type="predicted"/>
<accession>A0ABW8CE09</accession>
<sequence length="257" mass="27021">MWRPDGWDVQVRLGVLTPHADVGPESELRAMAPPDVGIHAARVPFGGIRQGGVMDPTIPLAPVRAFADPPDVDDATEQLATAPVAAIAFGFTSSAYVIGADGEAAMLKRLTARAHGLPVVATCAAAVDALHTLGATRICLIDPPWFDTELDDLGRAYYQDAGFDVVFSAPCALPSGQKLIRPGDLHDWAAEHVPESAEAVVIGGNGFRAVGAIESLETTLGRPVLTANQVLLWAALRAAHTDTTQITGYGRLFTLDA</sequence>
<reference evidence="1 2" key="1">
    <citation type="submission" date="2024-10" db="EMBL/GenBank/DDBJ databases">
        <title>The Natural Products Discovery Center: Release of the First 8490 Sequenced Strains for Exploring Actinobacteria Biosynthetic Diversity.</title>
        <authorList>
            <person name="Kalkreuter E."/>
            <person name="Kautsar S.A."/>
            <person name="Yang D."/>
            <person name="Bader C.D."/>
            <person name="Teijaro C.N."/>
            <person name="Fluegel L."/>
            <person name="Davis C.M."/>
            <person name="Simpson J.R."/>
            <person name="Lauterbach L."/>
            <person name="Steele A.D."/>
            <person name="Gui C."/>
            <person name="Meng S."/>
            <person name="Li G."/>
            <person name="Viehrig K."/>
            <person name="Ye F."/>
            <person name="Su P."/>
            <person name="Kiefer A.F."/>
            <person name="Nichols A."/>
            <person name="Cepeda A.J."/>
            <person name="Yan W."/>
            <person name="Fan B."/>
            <person name="Jiang Y."/>
            <person name="Adhikari A."/>
            <person name="Zheng C.-J."/>
            <person name="Schuster L."/>
            <person name="Cowan T.M."/>
            <person name="Smanski M.J."/>
            <person name="Chevrette M.G."/>
            <person name="De Carvalho L.P.S."/>
            <person name="Shen B."/>
        </authorList>
    </citation>
    <scope>NUCLEOTIDE SEQUENCE [LARGE SCALE GENOMIC DNA]</scope>
    <source>
        <strain evidence="1 2">NPDC053399</strain>
    </source>
</reference>
<dbReference type="Proteomes" id="UP001614394">
    <property type="component" value="Unassembled WGS sequence"/>
</dbReference>
<dbReference type="PANTHER" id="PTHR40267:SF1">
    <property type="entry name" value="BLR3294 PROTEIN"/>
    <property type="match status" value="1"/>
</dbReference>
<gene>
    <name evidence="1" type="ORF">ACIGXA_24145</name>
</gene>
<evidence type="ECO:0000313" key="2">
    <source>
        <dbReference type="Proteomes" id="UP001614394"/>
    </source>
</evidence>
<keyword evidence="1" id="KW-0413">Isomerase</keyword>